<dbReference type="EMBL" id="SPLM01000007">
    <property type="protein sequence ID" value="TMW66766.1"/>
    <property type="molecule type" value="Genomic_DNA"/>
</dbReference>
<feature type="compositionally biased region" description="Basic residues" evidence="1">
    <location>
        <begin position="22"/>
        <end position="31"/>
    </location>
</feature>
<accession>A0A8K1FL48</accession>
<evidence type="ECO:0000313" key="2">
    <source>
        <dbReference type="EMBL" id="TMW66766.1"/>
    </source>
</evidence>
<organism evidence="2 3">
    <name type="scientific">Pythium oligandrum</name>
    <name type="common">Mycoparasitic fungus</name>
    <dbReference type="NCBI Taxonomy" id="41045"/>
    <lineage>
        <taxon>Eukaryota</taxon>
        <taxon>Sar</taxon>
        <taxon>Stramenopiles</taxon>
        <taxon>Oomycota</taxon>
        <taxon>Peronosporomycetes</taxon>
        <taxon>Pythiales</taxon>
        <taxon>Pythiaceae</taxon>
        <taxon>Pythium</taxon>
    </lineage>
</organism>
<sequence>MASAAVDMRVPADERGVVTETKRRRRSAGGARKRVAFTGAEYIEYDSTAAPVVRRAGVGRVLRRSPASATEGATPPPLECADREAIALEWQARRPRGLRLGRQKDDDLDEEAKHAAVIQQYEDEMREMIESRGLPCFEEDVADLPLQLRITELLVAWAAVADLPEDKTLDPKTSFDKHRRQLELCRKHVFGPVVDGYAFGRRFFSIESYLGTLELEELAELAEARGLTVPELTPEERDAVKVTERELIAIFSPTGVGKQLKALTFRELVEEAYARGIDVDEIPDNKQKRSKRAWVDRLRPIVAAEMKELKLREAQSDLLFEQLLSVMEEAMQATQLSTIHRLIQLHLSASDTSRSELSREDMAMNAAVARYFRHFQQWYQDHHSG</sequence>
<feature type="compositionally biased region" description="Basic and acidic residues" evidence="1">
    <location>
        <begin position="10"/>
        <end position="21"/>
    </location>
</feature>
<reference evidence="2" key="1">
    <citation type="submission" date="2019-03" db="EMBL/GenBank/DDBJ databases">
        <title>Long read genome sequence of the mycoparasitic Pythium oligandrum ATCC 38472 isolated from sugarbeet rhizosphere.</title>
        <authorList>
            <person name="Gaulin E."/>
        </authorList>
    </citation>
    <scope>NUCLEOTIDE SEQUENCE</scope>
    <source>
        <strain evidence="2">ATCC 38472_TT</strain>
    </source>
</reference>
<dbReference type="Proteomes" id="UP000794436">
    <property type="component" value="Unassembled WGS sequence"/>
</dbReference>
<feature type="region of interest" description="Disordered" evidence="1">
    <location>
        <begin position="1"/>
        <end position="31"/>
    </location>
</feature>
<gene>
    <name evidence="2" type="ORF">Poli38472_014078</name>
</gene>
<dbReference type="OrthoDB" id="157561at2759"/>
<protein>
    <submittedName>
        <fullName evidence="2">Uncharacterized protein</fullName>
    </submittedName>
</protein>
<keyword evidence="3" id="KW-1185">Reference proteome</keyword>
<proteinExistence type="predicted"/>
<name>A0A8K1FL48_PYTOL</name>
<evidence type="ECO:0000313" key="3">
    <source>
        <dbReference type="Proteomes" id="UP000794436"/>
    </source>
</evidence>
<comment type="caution">
    <text evidence="2">The sequence shown here is derived from an EMBL/GenBank/DDBJ whole genome shotgun (WGS) entry which is preliminary data.</text>
</comment>
<dbReference type="AlphaFoldDB" id="A0A8K1FL48"/>
<evidence type="ECO:0000256" key="1">
    <source>
        <dbReference type="SAM" id="MobiDB-lite"/>
    </source>
</evidence>